<dbReference type="Proteomes" id="UP000008207">
    <property type="component" value="Chromosome"/>
</dbReference>
<dbReference type="EMBL" id="CP001349">
    <property type="protein sequence ID" value="ACL57380.1"/>
    <property type="molecule type" value="Genomic_DNA"/>
</dbReference>
<accession>B8IBG5</accession>
<reference evidence="2 3" key="1">
    <citation type="submission" date="2009-01" db="EMBL/GenBank/DDBJ databases">
        <title>Complete sequence of chromosome of Methylobacterium nodulans ORS 2060.</title>
        <authorList>
            <consortium name="US DOE Joint Genome Institute"/>
            <person name="Lucas S."/>
            <person name="Copeland A."/>
            <person name="Lapidus A."/>
            <person name="Glavina del Rio T."/>
            <person name="Dalin E."/>
            <person name="Tice H."/>
            <person name="Bruce D."/>
            <person name="Goodwin L."/>
            <person name="Pitluck S."/>
            <person name="Sims D."/>
            <person name="Brettin T."/>
            <person name="Detter J.C."/>
            <person name="Han C."/>
            <person name="Larimer F."/>
            <person name="Land M."/>
            <person name="Hauser L."/>
            <person name="Kyrpides N."/>
            <person name="Ivanova N."/>
            <person name="Marx C.J."/>
            <person name="Richardson P."/>
        </authorList>
    </citation>
    <scope>NUCLEOTIDE SEQUENCE [LARGE SCALE GENOMIC DNA]</scope>
    <source>
        <strain evidence="3">LMG 21967 / CNCM I-2342 / ORS 2060</strain>
    </source>
</reference>
<evidence type="ECO:0000313" key="3">
    <source>
        <dbReference type="Proteomes" id="UP000008207"/>
    </source>
</evidence>
<evidence type="ECO:0000256" key="1">
    <source>
        <dbReference type="SAM" id="MobiDB-lite"/>
    </source>
</evidence>
<gene>
    <name evidence="2" type="ordered locus">Mnod_2409</name>
</gene>
<sequence>MPGPRPYIAGLPAPTIDEMCKFEQVDAVVRDYRQVLSSLKPCGPLNPTKRQPPMVPSNP</sequence>
<feature type="region of interest" description="Disordered" evidence="1">
    <location>
        <begin position="40"/>
        <end position="59"/>
    </location>
</feature>
<organism evidence="2 3">
    <name type="scientific">Methylobacterium nodulans (strain LMG 21967 / CNCM I-2342 / ORS 2060)</name>
    <dbReference type="NCBI Taxonomy" id="460265"/>
    <lineage>
        <taxon>Bacteria</taxon>
        <taxon>Pseudomonadati</taxon>
        <taxon>Pseudomonadota</taxon>
        <taxon>Alphaproteobacteria</taxon>
        <taxon>Hyphomicrobiales</taxon>
        <taxon>Methylobacteriaceae</taxon>
        <taxon>Methylobacterium</taxon>
    </lineage>
</organism>
<name>B8IBG5_METNO</name>
<keyword evidence="3" id="KW-1185">Reference proteome</keyword>
<dbReference type="HOGENOM" id="CLU_2955273_0_0_5"/>
<dbReference type="KEGG" id="mno:Mnod_2409"/>
<proteinExistence type="predicted"/>
<evidence type="ECO:0000313" key="2">
    <source>
        <dbReference type="EMBL" id="ACL57380.1"/>
    </source>
</evidence>
<protein>
    <submittedName>
        <fullName evidence="2">Uncharacterized protein</fullName>
    </submittedName>
</protein>
<dbReference type="AlphaFoldDB" id="B8IBG5"/>